<dbReference type="InterPro" id="IPR019627">
    <property type="entry name" value="YAcAr"/>
</dbReference>
<dbReference type="Pfam" id="PF10686">
    <property type="entry name" value="YAcAr"/>
    <property type="match status" value="1"/>
</dbReference>
<accession>A0A160DGQ7</accession>
<feature type="domain" description="YspA cpYpsA-related SLOG" evidence="1">
    <location>
        <begin position="3"/>
        <end position="70"/>
    </location>
</feature>
<reference evidence="2 3" key="1">
    <citation type="submission" date="2016-03" db="EMBL/GenBank/DDBJ databases">
        <authorList>
            <person name="Rimple P."/>
            <person name="Montgomery M.T."/>
            <person name="Guerrero C.A."/>
            <person name="Mavrich T.N."/>
            <person name="Pope W.H."/>
            <person name="Garlena R.A."/>
            <person name="Russell D.A."/>
            <person name="Jacobs-Sera D."/>
            <person name="Hendrix R.W."/>
            <person name="Hatfull G.F."/>
        </authorList>
    </citation>
    <scope>NUCLEOTIDE SEQUENCE [LARGE SCALE GENOMIC DNA]</scope>
</reference>
<evidence type="ECO:0000313" key="2">
    <source>
        <dbReference type="EMBL" id="ANA87300.1"/>
    </source>
</evidence>
<gene>
    <name evidence="2" type="primary">66</name>
    <name evidence="2" type="ORF">PBI_PATRICKSTAR_66</name>
</gene>
<organism evidence="2 3">
    <name type="scientific">Gordonia phage PatrickStar</name>
    <dbReference type="NCBI Taxonomy" id="1838076"/>
    <lineage>
        <taxon>Viruses</taxon>
        <taxon>Duplodnaviria</taxon>
        <taxon>Heunggongvirae</taxon>
        <taxon>Uroviricota</taxon>
        <taxon>Caudoviricetes</taxon>
        <taxon>Orchidvirus</taxon>
        <taxon>Orchidvirus orchid</taxon>
    </lineage>
</organism>
<dbReference type="Proteomes" id="UP000229511">
    <property type="component" value="Genome"/>
</dbReference>
<sequence length="131" mass="14464">MKKILVTGSRNWTSSTLIYSAITDCIDVSKPLDYLIIEGENPRGADIIARGIAWGLGIPVLGVRAEWEKYGNRAGMIRNLAMIEMKPDIVLAFPLEDSRGTIHCMNAARKAGIQVIDYGPWPHTHGMESLL</sequence>
<evidence type="ECO:0000313" key="3">
    <source>
        <dbReference type="Proteomes" id="UP000229511"/>
    </source>
</evidence>
<protein>
    <submittedName>
        <fullName evidence="2">DprA-like DNA processing chain A</fullName>
    </submittedName>
</protein>
<name>A0A160DGQ7_9CAUD</name>
<evidence type="ECO:0000259" key="1">
    <source>
        <dbReference type="Pfam" id="PF10686"/>
    </source>
</evidence>
<dbReference type="EMBL" id="KU998252">
    <property type="protein sequence ID" value="ANA87300.1"/>
    <property type="molecule type" value="Genomic_DNA"/>
</dbReference>
<proteinExistence type="predicted"/>